<reference evidence="10 11" key="1">
    <citation type="journal article" date="2018" name="Elife">
        <title>Firefly genomes illuminate parallel origins of bioluminescence in beetles.</title>
        <authorList>
            <person name="Fallon T.R."/>
            <person name="Lower S.E."/>
            <person name="Chang C.H."/>
            <person name="Bessho-Uehara M."/>
            <person name="Martin G.J."/>
            <person name="Bewick A.J."/>
            <person name="Behringer M."/>
            <person name="Debat H.J."/>
            <person name="Wong I."/>
            <person name="Day J.C."/>
            <person name="Suvorov A."/>
            <person name="Silva C.J."/>
            <person name="Stanger-Hall K.F."/>
            <person name="Hall D.W."/>
            <person name="Schmitz R.J."/>
            <person name="Nelson D.R."/>
            <person name="Lewis S.M."/>
            <person name="Shigenobu S."/>
            <person name="Bybee S.M."/>
            <person name="Larracuente A.M."/>
            <person name="Oba Y."/>
            <person name="Weng J.K."/>
        </authorList>
    </citation>
    <scope>NUCLEOTIDE SEQUENCE [LARGE SCALE GENOMIC DNA]</scope>
    <source>
        <strain evidence="10">1611_PpyrPB1</strain>
        <tissue evidence="10">Whole body</tissue>
    </source>
</reference>
<comment type="caution">
    <text evidence="10">The sequence shown here is derived from an EMBL/GenBank/DDBJ whole genome shotgun (WGS) entry which is preliminary data.</text>
</comment>
<evidence type="ECO:0000256" key="7">
    <source>
        <dbReference type="ARBA" id="ARBA00032990"/>
    </source>
</evidence>
<evidence type="ECO:0000313" key="11">
    <source>
        <dbReference type="Proteomes" id="UP000327044"/>
    </source>
</evidence>
<dbReference type="InParanoid" id="A0A5N4B088"/>
<dbReference type="Gene3D" id="1.20.58.90">
    <property type="match status" value="1"/>
</dbReference>
<dbReference type="GO" id="GO:0005689">
    <property type="term" value="C:U12-type spliceosomal complex"/>
    <property type="evidence" value="ECO:0007669"/>
    <property type="project" value="TreeGrafter"/>
</dbReference>
<dbReference type="SUPFAM" id="SSF46988">
    <property type="entry name" value="Tubulin chaperone cofactor A"/>
    <property type="match status" value="1"/>
</dbReference>
<dbReference type="Pfam" id="PF02970">
    <property type="entry name" value="TBCA"/>
    <property type="match status" value="1"/>
</dbReference>
<dbReference type="InterPro" id="IPR036126">
    <property type="entry name" value="TBCA_sf"/>
</dbReference>
<dbReference type="AlphaFoldDB" id="A0A5N4B088"/>
<evidence type="ECO:0000256" key="1">
    <source>
        <dbReference type="ARBA" id="ARBA00003046"/>
    </source>
</evidence>
<keyword evidence="11" id="KW-1185">Reference proteome</keyword>
<feature type="region of interest" description="Disordered" evidence="9">
    <location>
        <begin position="267"/>
        <end position="292"/>
    </location>
</feature>
<comment type="function">
    <text evidence="1">Tubulin-folding protein; involved in the early step of the tubulin folding pathway.</text>
</comment>
<gene>
    <name evidence="10" type="ORF">PPYR_05114</name>
</gene>
<evidence type="ECO:0000313" key="10">
    <source>
        <dbReference type="EMBL" id="KAB0802928.1"/>
    </source>
</evidence>
<feature type="compositionally biased region" description="Basic residues" evidence="9">
    <location>
        <begin position="268"/>
        <end position="281"/>
    </location>
</feature>
<comment type="similarity">
    <text evidence="2">Belongs to the TBCA family.</text>
</comment>
<accession>A0A5N4B088</accession>
<evidence type="ECO:0000256" key="3">
    <source>
        <dbReference type="ARBA" id="ARBA00015002"/>
    </source>
</evidence>
<dbReference type="InterPro" id="IPR004226">
    <property type="entry name" value="TBCA"/>
</dbReference>
<dbReference type="FunFam" id="1.20.58.90:FF:000008">
    <property type="entry name" value="Tubulin-specific chaperone A"/>
    <property type="match status" value="1"/>
</dbReference>
<dbReference type="InterPro" id="IPR052831">
    <property type="entry name" value="Apoptosis_promoter"/>
</dbReference>
<dbReference type="EMBL" id="VVIM01000002">
    <property type="protein sequence ID" value="KAB0802928.1"/>
    <property type="molecule type" value="Genomic_DNA"/>
</dbReference>
<dbReference type="PANTHER" id="PTHR48190:SF2">
    <property type="entry name" value="PROGRAMMED CELL DEATH PROTEIN 7"/>
    <property type="match status" value="1"/>
</dbReference>
<dbReference type="PANTHER" id="PTHR48190">
    <property type="entry name" value="PROGRAMMED CELL DEATH PROTEIN 7"/>
    <property type="match status" value="1"/>
</dbReference>
<proteinExistence type="inferred from homology"/>
<comment type="subunit">
    <text evidence="5">Supercomplex made of cofactors A to E. Cofactors A and D function by capturing and stabilizing tubulin in a quasi-native conformation. Cofactor E binds to the cofactor D-tubulin complex; interaction with cofactor C then causes the release of tubulin polypeptides that are committed to the native state.</text>
</comment>
<sequence length="496" mass="57717">MADPRLKTLKIKTGVVRRLAKEKVVYEEEAEQQRARIEKFKQEGKDEYDIRKQEEVLQESLMMVPDCQRKLAKAIEELKNIIENELDLKDLEDYQTAVKIIEDAKLQLPNQDLSDPRLSYAYHNTVPIHQTSNDSNSLQLYDLSLPANVIETKSDDELWIETWLSKIGKIQINLNSTIEIKPTRSTVYKTNNIQIHSVRNSLRNCVQILNNLQSLQEYLKKNASTMSSAEWTKKTTEIGLIKEQFSKHMFQFESQETMSKILKAVEQRKKKRNCQRRRRQQRSIDSAKQREEIDKAHKEVDRWLENMKDEVERAKMEELMKKDADCVLAEVTKKKSDARKTLSLIASLVKLRQVREHAAKQRGEKVSLEDHNAFEKVTNHLTKIWDSALEVYGKEEKTLQVMLMQTATEDNNSARIAKERNIMHEWESAFFGPKTILAPSYFNLAVAEKDLDTFIAIRKSWDTFLSAEDESVSNIPVGWVLPNSNPNGDWAKYRNC</sequence>
<evidence type="ECO:0000256" key="6">
    <source>
        <dbReference type="ARBA" id="ARBA00030183"/>
    </source>
</evidence>
<organism evidence="10 11">
    <name type="scientific">Photinus pyralis</name>
    <name type="common">Common eastern firefly</name>
    <name type="synonym">Lampyris pyralis</name>
    <dbReference type="NCBI Taxonomy" id="7054"/>
    <lineage>
        <taxon>Eukaryota</taxon>
        <taxon>Metazoa</taxon>
        <taxon>Ecdysozoa</taxon>
        <taxon>Arthropoda</taxon>
        <taxon>Hexapoda</taxon>
        <taxon>Insecta</taxon>
        <taxon>Pterygota</taxon>
        <taxon>Neoptera</taxon>
        <taxon>Endopterygota</taxon>
        <taxon>Coleoptera</taxon>
        <taxon>Polyphaga</taxon>
        <taxon>Elateriformia</taxon>
        <taxon>Elateroidea</taxon>
        <taxon>Lampyridae</taxon>
        <taxon>Lampyrinae</taxon>
        <taxon>Photinus</taxon>
    </lineage>
</organism>
<evidence type="ECO:0000256" key="9">
    <source>
        <dbReference type="SAM" id="MobiDB-lite"/>
    </source>
</evidence>
<evidence type="ECO:0000256" key="2">
    <source>
        <dbReference type="ARBA" id="ARBA00006806"/>
    </source>
</evidence>
<dbReference type="Pfam" id="PF16021">
    <property type="entry name" value="PDCD7"/>
    <property type="match status" value="1"/>
</dbReference>
<protein>
    <recommendedName>
        <fullName evidence="3">Tubulin-specific chaperone A</fullName>
    </recommendedName>
    <alternativeName>
        <fullName evidence="7">TCP1-chaperonin cofactor A</fullName>
    </alternativeName>
    <alternativeName>
        <fullName evidence="6">Tubulin-folding cofactor A</fullName>
    </alternativeName>
</protein>
<keyword evidence="8" id="KW-0175">Coiled coil</keyword>
<dbReference type="GO" id="GO:0048487">
    <property type="term" value="F:beta-tubulin binding"/>
    <property type="evidence" value="ECO:0007669"/>
    <property type="project" value="InterPro"/>
</dbReference>
<evidence type="ECO:0000256" key="4">
    <source>
        <dbReference type="ARBA" id="ARBA00023186"/>
    </source>
</evidence>
<evidence type="ECO:0000256" key="8">
    <source>
        <dbReference type="SAM" id="Coils"/>
    </source>
</evidence>
<evidence type="ECO:0000256" key="5">
    <source>
        <dbReference type="ARBA" id="ARBA00026055"/>
    </source>
</evidence>
<dbReference type="InterPro" id="IPR031974">
    <property type="entry name" value="PDCD7"/>
</dbReference>
<dbReference type="GO" id="GO:0007023">
    <property type="term" value="P:post-chaperonin tubulin folding pathway"/>
    <property type="evidence" value="ECO:0007669"/>
    <property type="project" value="InterPro"/>
</dbReference>
<keyword evidence="4" id="KW-0143">Chaperone</keyword>
<dbReference type="GO" id="GO:0007021">
    <property type="term" value="P:tubulin complex assembly"/>
    <property type="evidence" value="ECO:0007669"/>
    <property type="project" value="InterPro"/>
</dbReference>
<dbReference type="Proteomes" id="UP000327044">
    <property type="component" value="Unassembled WGS sequence"/>
</dbReference>
<feature type="coiled-coil region" evidence="8">
    <location>
        <begin position="16"/>
        <end position="43"/>
    </location>
</feature>
<name>A0A5N4B088_PHOPY</name>